<proteinExistence type="predicted"/>
<dbReference type="AlphaFoldDB" id="A0A7Z0LBK1"/>
<evidence type="ECO:0000313" key="2">
    <source>
        <dbReference type="Proteomes" id="UP000563349"/>
    </source>
</evidence>
<comment type="caution">
    <text evidence="1">The sequence shown here is derived from an EMBL/GenBank/DDBJ whole genome shotgun (WGS) entry which is preliminary data.</text>
</comment>
<organism evidence="1 2">
    <name type="scientific">Streptococcus danieliae</name>
    <dbReference type="NCBI Taxonomy" id="747656"/>
    <lineage>
        <taxon>Bacteria</taxon>
        <taxon>Bacillati</taxon>
        <taxon>Bacillota</taxon>
        <taxon>Bacilli</taxon>
        <taxon>Lactobacillales</taxon>
        <taxon>Streptococcaceae</taxon>
        <taxon>Streptococcus</taxon>
    </lineage>
</organism>
<evidence type="ECO:0000313" key="1">
    <source>
        <dbReference type="EMBL" id="NYS48419.1"/>
    </source>
</evidence>
<reference evidence="1 2" key="1">
    <citation type="submission" date="2020-07" db="EMBL/GenBank/DDBJ databases">
        <title>MOT database genomes.</title>
        <authorList>
            <person name="Joseph S."/>
            <person name="Aduse-Opoku J."/>
            <person name="Hashim A."/>
            <person name="Wade W."/>
            <person name="Curtis M."/>
        </authorList>
    </citation>
    <scope>NUCLEOTIDE SEQUENCE [LARGE SCALE GENOMIC DNA]</scope>
    <source>
        <strain evidence="1 2">CCW311</strain>
    </source>
</reference>
<keyword evidence="2" id="KW-1185">Reference proteome</keyword>
<gene>
    <name evidence="1" type="ORF">HZY93_00190</name>
</gene>
<accession>A0A7Z0LBK1</accession>
<dbReference type="EMBL" id="JACBYG010000001">
    <property type="protein sequence ID" value="NYS48419.1"/>
    <property type="molecule type" value="Genomic_DNA"/>
</dbReference>
<dbReference type="RefSeq" id="WP_179923144.1">
    <property type="nucleotide sequence ID" value="NZ_CP128228.1"/>
</dbReference>
<dbReference type="Proteomes" id="UP000563349">
    <property type="component" value="Unassembled WGS sequence"/>
</dbReference>
<name>A0A7Z0LBK1_9STRE</name>
<protein>
    <submittedName>
        <fullName evidence="1">Uncharacterized protein</fullName>
    </submittedName>
</protein>
<sequence length="365" mass="43477">MTTFQISKYDKSSKEYYGDWTVVSDIGNYFHGEQLTLEEYLKTETHYTQVVLKLLKYLHIDRLQVKYLSKLYSLHWNQQHTFFNQELSTPYQKLEQGIELNQQEIEDTIRLNLRGAVNCLLYHPKIEVFMGYDYYMYVKLNQNFPLDIISSIIKREKLYWEALENFDYFYEDIAENRLALGYTWSDGSSNPSGDYHHDLQISKEPPADRLKATWTAFDGVTPLHLDDYLRIEQAYLALVLDFLKENEIREFQAKYLSFNSVDTLGVSSDSFSAEEESLFHHLQTIEDLEPIYIQEKNFVPFFRLLFKGRLNAWIKVNSLSIQFDSSYRLYLSFYGHKKEIQDLVEKHGLYWQERQPPYHEAVDFS</sequence>